<organism evidence="6 7">
    <name type="scientific">Actinia tenebrosa</name>
    <name type="common">Australian red waratah sea anemone</name>
    <dbReference type="NCBI Taxonomy" id="6105"/>
    <lineage>
        <taxon>Eukaryota</taxon>
        <taxon>Metazoa</taxon>
        <taxon>Cnidaria</taxon>
        <taxon>Anthozoa</taxon>
        <taxon>Hexacorallia</taxon>
        <taxon>Actiniaria</taxon>
        <taxon>Actiniidae</taxon>
        <taxon>Actinia</taxon>
    </lineage>
</organism>
<evidence type="ECO:0000256" key="5">
    <source>
        <dbReference type="SAM" id="Phobius"/>
    </source>
</evidence>
<dbReference type="KEGG" id="aten:116297495"/>
<dbReference type="GO" id="GO:0016020">
    <property type="term" value="C:membrane"/>
    <property type="evidence" value="ECO:0007669"/>
    <property type="project" value="UniProtKB-SubCell"/>
</dbReference>
<dbReference type="Proteomes" id="UP000515163">
    <property type="component" value="Unplaced"/>
</dbReference>
<evidence type="ECO:0000313" key="7">
    <source>
        <dbReference type="RefSeq" id="XP_031561585.1"/>
    </source>
</evidence>
<dbReference type="Pfam" id="PF00335">
    <property type="entry name" value="Tetraspanin"/>
    <property type="match status" value="1"/>
</dbReference>
<proteinExistence type="predicted"/>
<feature type="transmembrane region" description="Helical" evidence="5">
    <location>
        <begin position="49"/>
        <end position="70"/>
    </location>
</feature>
<evidence type="ECO:0000313" key="6">
    <source>
        <dbReference type="Proteomes" id="UP000515163"/>
    </source>
</evidence>
<dbReference type="RefSeq" id="XP_031561585.1">
    <property type="nucleotide sequence ID" value="XM_031705725.1"/>
</dbReference>
<dbReference type="GeneID" id="116297495"/>
<name>A0A6P8IA60_ACTTE</name>
<keyword evidence="4 5" id="KW-0472">Membrane</keyword>
<feature type="transmembrane region" description="Helical" evidence="5">
    <location>
        <begin position="77"/>
        <end position="103"/>
    </location>
</feature>
<keyword evidence="2 5" id="KW-0812">Transmembrane</keyword>
<dbReference type="OrthoDB" id="5845060at2759"/>
<protein>
    <submittedName>
        <fullName evidence="7">Tetraspanin-31-like</fullName>
    </submittedName>
</protein>
<feature type="transmembrane region" description="Helical" evidence="5">
    <location>
        <begin position="184"/>
        <end position="204"/>
    </location>
</feature>
<dbReference type="AlphaFoldDB" id="A0A6P8IA60"/>
<evidence type="ECO:0000256" key="4">
    <source>
        <dbReference type="ARBA" id="ARBA00023136"/>
    </source>
</evidence>
<comment type="subcellular location">
    <subcellularLocation>
        <location evidence="1">Membrane</location>
        <topology evidence="1">Multi-pass membrane protein</topology>
    </subcellularLocation>
</comment>
<evidence type="ECO:0000256" key="3">
    <source>
        <dbReference type="ARBA" id="ARBA00022989"/>
    </source>
</evidence>
<dbReference type="InParanoid" id="A0A6P8IA60"/>
<sequence>MANPPSRLAFNCYKQALVALNVMYLVVGLVLITVPLYTKVVAIFTSWSIIGGVITCGVFILLLALAGLFGTCRHHQIILFFYMIILVIIFIILFSISIGALSISKSQECKILEDGWSHLSMTTKSEIQRNGQCCGFENKTQTTGPFGHPPCNDISGCKNSTSSPDCKTCLGFIRSKGLDQLKKSVGGVGLFFSFTLFVGVYLAFKFRHLKDPRANPGAFL</sequence>
<keyword evidence="3 5" id="KW-1133">Transmembrane helix</keyword>
<reference evidence="7" key="1">
    <citation type="submission" date="2025-08" db="UniProtKB">
        <authorList>
            <consortium name="RefSeq"/>
        </authorList>
    </citation>
    <scope>IDENTIFICATION</scope>
    <source>
        <tissue evidence="7">Tentacle</tissue>
    </source>
</reference>
<accession>A0A6P8IA60</accession>
<feature type="transmembrane region" description="Helical" evidence="5">
    <location>
        <begin position="16"/>
        <end position="37"/>
    </location>
</feature>
<evidence type="ECO:0000256" key="1">
    <source>
        <dbReference type="ARBA" id="ARBA00004141"/>
    </source>
</evidence>
<keyword evidence="6" id="KW-1185">Reference proteome</keyword>
<dbReference type="PRINTS" id="PR00259">
    <property type="entry name" value="TMFOUR"/>
</dbReference>
<gene>
    <name evidence="7" type="primary">LOC116297495</name>
</gene>
<dbReference type="InterPro" id="IPR018499">
    <property type="entry name" value="Tetraspanin/Peripherin"/>
</dbReference>
<evidence type="ECO:0000256" key="2">
    <source>
        <dbReference type="ARBA" id="ARBA00022692"/>
    </source>
</evidence>